<name>A0A0C3L6M8_9AGAM</name>
<dbReference type="OrthoDB" id="100006at2759"/>
<feature type="compositionally biased region" description="Polar residues" evidence="1">
    <location>
        <begin position="91"/>
        <end position="106"/>
    </location>
</feature>
<evidence type="ECO:0000256" key="1">
    <source>
        <dbReference type="SAM" id="MobiDB-lite"/>
    </source>
</evidence>
<feature type="transmembrane region" description="Helical" evidence="2">
    <location>
        <begin position="286"/>
        <end position="306"/>
    </location>
</feature>
<proteinExistence type="predicted"/>
<organism evidence="3 4">
    <name type="scientific">Tulasnella calospora MUT 4182</name>
    <dbReference type="NCBI Taxonomy" id="1051891"/>
    <lineage>
        <taxon>Eukaryota</taxon>
        <taxon>Fungi</taxon>
        <taxon>Dikarya</taxon>
        <taxon>Basidiomycota</taxon>
        <taxon>Agaricomycotina</taxon>
        <taxon>Agaricomycetes</taxon>
        <taxon>Cantharellales</taxon>
        <taxon>Tulasnellaceae</taxon>
        <taxon>Tulasnella</taxon>
    </lineage>
</organism>
<protein>
    <submittedName>
        <fullName evidence="3">Uncharacterized protein</fullName>
    </submittedName>
</protein>
<evidence type="ECO:0000256" key="2">
    <source>
        <dbReference type="SAM" id="Phobius"/>
    </source>
</evidence>
<evidence type="ECO:0000313" key="3">
    <source>
        <dbReference type="EMBL" id="KIO29513.1"/>
    </source>
</evidence>
<reference evidence="4" key="2">
    <citation type="submission" date="2015-01" db="EMBL/GenBank/DDBJ databases">
        <title>Evolutionary Origins and Diversification of the Mycorrhizal Mutualists.</title>
        <authorList>
            <consortium name="DOE Joint Genome Institute"/>
            <consortium name="Mycorrhizal Genomics Consortium"/>
            <person name="Kohler A."/>
            <person name="Kuo A."/>
            <person name="Nagy L.G."/>
            <person name="Floudas D."/>
            <person name="Copeland A."/>
            <person name="Barry K.W."/>
            <person name="Cichocki N."/>
            <person name="Veneault-Fourrey C."/>
            <person name="LaButti K."/>
            <person name="Lindquist E.A."/>
            <person name="Lipzen A."/>
            <person name="Lundell T."/>
            <person name="Morin E."/>
            <person name="Murat C."/>
            <person name="Riley R."/>
            <person name="Ohm R."/>
            <person name="Sun H."/>
            <person name="Tunlid A."/>
            <person name="Henrissat B."/>
            <person name="Grigoriev I.V."/>
            <person name="Hibbett D.S."/>
            <person name="Martin F."/>
        </authorList>
    </citation>
    <scope>NUCLEOTIDE SEQUENCE [LARGE SCALE GENOMIC DNA]</scope>
    <source>
        <strain evidence="4">MUT 4182</strain>
    </source>
</reference>
<dbReference type="AlphaFoldDB" id="A0A0C3L6M8"/>
<keyword evidence="2" id="KW-0812">Transmembrane</keyword>
<keyword evidence="2" id="KW-0472">Membrane</keyword>
<feature type="region of interest" description="Disordered" evidence="1">
    <location>
        <begin position="86"/>
        <end position="229"/>
    </location>
</feature>
<reference evidence="3 4" key="1">
    <citation type="submission" date="2014-04" db="EMBL/GenBank/DDBJ databases">
        <authorList>
            <consortium name="DOE Joint Genome Institute"/>
            <person name="Kuo A."/>
            <person name="Girlanda M."/>
            <person name="Perotto S."/>
            <person name="Kohler A."/>
            <person name="Nagy L.G."/>
            <person name="Floudas D."/>
            <person name="Copeland A."/>
            <person name="Barry K.W."/>
            <person name="Cichocki N."/>
            <person name="Veneault-Fourrey C."/>
            <person name="LaButti K."/>
            <person name="Lindquist E.A."/>
            <person name="Lipzen A."/>
            <person name="Lundell T."/>
            <person name="Morin E."/>
            <person name="Murat C."/>
            <person name="Sun H."/>
            <person name="Tunlid A."/>
            <person name="Henrissat B."/>
            <person name="Grigoriev I.V."/>
            <person name="Hibbett D.S."/>
            <person name="Martin F."/>
            <person name="Nordberg H.P."/>
            <person name="Cantor M.N."/>
            <person name="Hua S.X."/>
        </authorList>
    </citation>
    <scope>NUCLEOTIDE SEQUENCE [LARGE SCALE GENOMIC DNA]</scope>
    <source>
        <strain evidence="3 4">MUT 4182</strain>
    </source>
</reference>
<feature type="transmembrane region" description="Helical" evidence="2">
    <location>
        <begin position="251"/>
        <end position="274"/>
    </location>
</feature>
<dbReference type="HOGENOM" id="CLU_853081_0_0_1"/>
<accession>A0A0C3L6M8</accession>
<keyword evidence="4" id="KW-1185">Reference proteome</keyword>
<dbReference type="Proteomes" id="UP000054248">
    <property type="component" value="Unassembled WGS sequence"/>
</dbReference>
<dbReference type="EMBL" id="KN822982">
    <property type="protein sequence ID" value="KIO29513.1"/>
    <property type="molecule type" value="Genomic_DNA"/>
</dbReference>
<keyword evidence="2" id="KW-1133">Transmembrane helix</keyword>
<evidence type="ECO:0000313" key="4">
    <source>
        <dbReference type="Proteomes" id="UP000054248"/>
    </source>
</evidence>
<feature type="compositionally biased region" description="Low complexity" evidence="1">
    <location>
        <begin position="165"/>
        <end position="174"/>
    </location>
</feature>
<feature type="compositionally biased region" description="Basic and acidic residues" evidence="1">
    <location>
        <begin position="17"/>
        <end position="27"/>
    </location>
</feature>
<feature type="region of interest" description="Disordered" evidence="1">
    <location>
        <begin position="1"/>
        <end position="70"/>
    </location>
</feature>
<gene>
    <name evidence="3" type="ORF">M407DRAFT_227668</name>
</gene>
<sequence length="326" mass="34898">MRDEFVNVSRWSDSTFDDGKTDLERDASQVSAAPSDTAVSHETSPAGSSAPITREPSAAARPTSPAGSFMNRLSNSFLGWTGWNIGDPTPGATSPQQRRLTISPRTSAIPEAVASSSGVSHSIAMEEPDPNFGGPRIRQRTAPGTELLDVPTGNRAAGQSHSRSESYPSRSATSGDGGMTPSQSGPARFRYPPLSTRTPSEAWSAANDTAAHQTIGGSSGARPPWDTSDDGEPLYVDYAPARRMAQQIAPVFLIFPLSYMLISTVGLARVIHTLSTSRPNPWFHTVSRWILLLQAPIDAMTLLYAARRLGKRLRAIVEEGNNTPVV</sequence>
<feature type="compositionally biased region" description="Polar residues" evidence="1">
    <location>
        <begin position="195"/>
        <end position="216"/>
    </location>
</feature>
<feature type="compositionally biased region" description="Polar residues" evidence="1">
    <location>
        <begin position="28"/>
        <end position="51"/>
    </location>
</feature>